<evidence type="ECO:0000313" key="2">
    <source>
        <dbReference type="Proteomes" id="UP000670475"/>
    </source>
</evidence>
<organism evidence="1 2">
    <name type="scientific">Streptomyces montanisoli</name>
    <dbReference type="NCBI Taxonomy" id="2798581"/>
    <lineage>
        <taxon>Bacteria</taxon>
        <taxon>Bacillati</taxon>
        <taxon>Actinomycetota</taxon>
        <taxon>Actinomycetes</taxon>
        <taxon>Kitasatosporales</taxon>
        <taxon>Streptomycetaceae</taxon>
        <taxon>Streptomyces</taxon>
    </lineage>
</organism>
<dbReference type="PANTHER" id="PTHR36302:SF1">
    <property type="entry name" value="COPPER CHAPERONE PCU(A)C"/>
    <property type="match status" value="1"/>
</dbReference>
<dbReference type="SUPFAM" id="SSF110087">
    <property type="entry name" value="DR1885-like metal-binding protein"/>
    <property type="match status" value="1"/>
</dbReference>
<keyword evidence="2" id="KW-1185">Reference proteome</keyword>
<dbReference type="RefSeq" id="WP_209338111.1">
    <property type="nucleotide sequence ID" value="NZ_JAGIQL010000004.1"/>
</dbReference>
<dbReference type="Gene3D" id="2.60.40.1890">
    <property type="entry name" value="PCu(A)C copper chaperone"/>
    <property type="match status" value="1"/>
</dbReference>
<protein>
    <submittedName>
        <fullName evidence="1">Copper chaperone PCu(A)C</fullName>
    </submittedName>
</protein>
<dbReference type="AlphaFoldDB" id="A0A940RVQ7"/>
<dbReference type="PANTHER" id="PTHR36302">
    <property type="entry name" value="BLR7088 PROTEIN"/>
    <property type="match status" value="1"/>
</dbReference>
<name>A0A940RVQ7_9ACTN</name>
<gene>
    <name evidence="1" type="ORF">JFN87_02245</name>
</gene>
<accession>A0A940RVQ7</accession>
<reference evidence="1" key="1">
    <citation type="submission" date="2021-03" db="EMBL/GenBank/DDBJ databases">
        <title>Whole genome sequence of Streptomyces bomunensis MMS17-BM035.</title>
        <authorList>
            <person name="Lee J.H."/>
        </authorList>
    </citation>
    <scope>NUCLEOTIDE SEQUENCE</scope>
    <source>
        <strain evidence="1">MMS17-BM035</strain>
    </source>
</reference>
<sequence>MSDANRPRALPAVDSARAAARGLRALAVPVLCCALALLGLTAWSRSGHAARPSHVTVSQGTVYRPLLGARTTAAFFRIDNTGPTDDTLISVTSPATGPAVLARTVTAHHAGTMRMGGTLPVPAHGTVRMHAYDRDVMVRLRRPPRLGEHIAFVLHFAYAGDVRADAVVIRPGS</sequence>
<dbReference type="EMBL" id="JAGIQL010000004">
    <property type="protein sequence ID" value="MBP0456323.1"/>
    <property type="molecule type" value="Genomic_DNA"/>
</dbReference>
<dbReference type="Pfam" id="PF04314">
    <property type="entry name" value="PCuAC"/>
    <property type="match status" value="1"/>
</dbReference>
<dbReference type="InterPro" id="IPR058248">
    <property type="entry name" value="Lxx211020-like"/>
</dbReference>
<dbReference type="InterPro" id="IPR007410">
    <property type="entry name" value="LpqE-like"/>
</dbReference>
<proteinExistence type="predicted"/>
<evidence type="ECO:0000313" key="1">
    <source>
        <dbReference type="EMBL" id="MBP0456323.1"/>
    </source>
</evidence>
<dbReference type="InterPro" id="IPR036182">
    <property type="entry name" value="PCuAC_sf"/>
</dbReference>
<comment type="caution">
    <text evidence="1">The sequence shown here is derived from an EMBL/GenBank/DDBJ whole genome shotgun (WGS) entry which is preliminary data.</text>
</comment>
<dbReference type="Proteomes" id="UP000670475">
    <property type="component" value="Unassembled WGS sequence"/>
</dbReference>